<keyword evidence="1" id="KW-0547">Nucleotide-binding</keyword>
<dbReference type="GO" id="GO:0005524">
    <property type="term" value="F:ATP binding"/>
    <property type="evidence" value="ECO:0007669"/>
    <property type="project" value="UniProtKB-KW"/>
</dbReference>
<keyword evidence="3" id="KW-0067">ATP-binding</keyword>
<dbReference type="Pfam" id="PF02682">
    <property type="entry name" value="CT_C_D"/>
    <property type="match status" value="1"/>
</dbReference>
<protein>
    <submittedName>
        <fullName evidence="5">Inhibitor of KinA</fullName>
    </submittedName>
</protein>
<accession>A0A927MNB2</accession>
<dbReference type="InterPro" id="IPR029000">
    <property type="entry name" value="Cyclophilin-like_dom_sf"/>
</dbReference>
<feature type="domain" description="Carboxyltransferase" evidence="4">
    <location>
        <begin position="9"/>
        <end position="212"/>
    </location>
</feature>
<evidence type="ECO:0000313" key="6">
    <source>
        <dbReference type="Proteomes" id="UP000658225"/>
    </source>
</evidence>
<organism evidence="5 6">
    <name type="scientific">Sporosarcina limicola</name>
    <dbReference type="NCBI Taxonomy" id="34101"/>
    <lineage>
        <taxon>Bacteria</taxon>
        <taxon>Bacillati</taxon>
        <taxon>Bacillota</taxon>
        <taxon>Bacilli</taxon>
        <taxon>Bacillales</taxon>
        <taxon>Caryophanaceae</taxon>
        <taxon>Sporosarcina</taxon>
    </lineage>
</organism>
<evidence type="ECO:0000313" key="5">
    <source>
        <dbReference type="EMBL" id="MBE1556032.1"/>
    </source>
</evidence>
<dbReference type="EMBL" id="JADBEL010000020">
    <property type="protein sequence ID" value="MBE1556032.1"/>
    <property type="molecule type" value="Genomic_DNA"/>
</dbReference>
<comment type="caution">
    <text evidence="5">The sequence shown here is derived from an EMBL/GenBank/DDBJ whole genome shotgun (WGS) entry which is preliminary data.</text>
</comment>
<dbReference type="AlphaFoldDB" id="A0A927MNB2"/>
<dbReference type="SUPFAM" id="SSF160467">
    <property type="entry name" value="PH0987 N-terminal domain-like"/>
    <property type="match status" value="1"/>
</dbReference>
<dbReference type="SUPFAM" id="SSF50891">
    <property type="entry name" value="Cyclophilin-like"/>
    <property type="match status" value="1"/>
</dbReference>
<evidence type="ECO:0000256" key="3">
    <source>
        <dbReference type="ARBA" id="ARBA00022840"/>
    </source>
</evidence>
<gene>
    <name evidence="5" type="ORF">H4683_003153</name>
</gene>
<proteinExistence type="predicted"/>
<dbReference type="InterPro" id="IPR010016">
    <property type="entry name" value="PxpB"/>
</dbReference>
<sequence length="255" mass="29234">MNREKMSFPQVMVTGEQSIRFQFGEAINQETYSYVQAFSQLIIKRNHHLLAEIVPSYHAVTIYLKKEVANSSLLIDELLMLWSMREVFTPTQLTSRQFQIPVCYDEKFSEDMDRIINITGLSREEVISLHTTTSYTVYMIGFLPGFPYLGELPEALHVPRLGKPRLLVPKGTVGIGGNQTGIYPLESPGGWNILGRTPLDLYCPNRKEPFLLQAGDYLSFVPIPIEEYRELEHQLAREPEAIYDLVKEESRCESI</sequence>
<dbReference type="GO" id="GO:0016787">
    <property type="term" value="F:hydrolase activity"/>
    <property type="evidence" value="ECO:0007669"/>
    <property type="project" value="UniProtKB-KW"/>
</dbReference>
<dbReference type="Proteomes" id="UP000658225">
    <property type="component" value="Unassembled WGS sequence"/>
</dbReference>
<evidence type="ECO:0000256" key="1">
    <source>
        <dbReference type="ARBA" id="ARBA00022741"/>
    </source>
</evidence>
<dbReference type="PANTHER" id="PTHR34698">
    <property type="entry name" value="5-OXOPROLINASE SUBUNIT B"/>
    <property type="match status" value="1"/>
</dbReference>
<keyword evidence="2" id="KW-0378">Hydrolase</keyword>
<evidence type="ECO:0000259" key="4">
    <source>
        <dbReference type="SMART" id="SM00796"/>
    </source>
</evidence>
<dbReference type="Gene3D" id="3.30.1360.40">
    <property type="match status" value="1"/>
</dbReference>
<dbReference type="InterPro" id="IPR003833">
    <property type="entry name" value="CT_C_D"/>
</dbReference>
<reference evidence="5" key="1">
    <citation type="submission" date="2020-10" db="EMBL/GenBank/DDBJ databases">
        <title>Genomic Encyclopedia of Type Strains, Phase IV (KMG-IV): sequencing the most valuable type-strain genomes for metagenomic binning, comparative biology and taxonomic classification.</title>
        <authorList>
            <person name="Goeker M."/>
        </authorList>
    </citation>
    <scope>NUCLEOTIDE SEQUENCE</scope>
    <source>
        <strain evidence="5">DSM 13886</strain>
    </source>
</reference>
<name>A0A927MNB2_9BACL</name>
<dbReference type="RefSeq" id="WP_225942128.1">
    <property type="nucleotide sequence ID" value="NZ_JADBEL010000020.1"/>
</dbReference>
<evidence type="ECO:0000256" key="2">
    <source>
        <dbReference type="ARBA" id="ARBA00022801"/>
    </source>
</evidence>
<keyword evidence="6" id="KW-1185">Reference proteome</keyword>
<dbReference type="Gene3D" id="2.40.100.10">
    <property type="entry name" value="Cyclophilin-like"/>
    <property type="match status" value="1"/>
</dbReference>
<dbReference type="NCBIfam" id="TIGR00370">
    <property type="entry name" value="5-oxoprolinase subunit PxpB"/>
    <property type="match status" value="1"/>
</dbReference>
<dbReference type="SMART" id="SM00796">
    <property type="entry name" value="AHS1"/>
    <property type="match status" value="1"/>
</dbReference>
<dbReference type="PANTHER" id="PTHR34698:SF2">
    <property type="entry name" value="5-OXOPROLINASE SUBUNIT B"/>
    <property type="match status" value="1"/>
</dbReference>